<dbReference type="SUPFAM" id="SSF51556">
    <property type="entry name" value="Metallo-dependent hydrolases"/>
    <property type="match status" value="1"/>
</dbReference>
<keyword evidence="4" id="KW-1185">Reference proteome</keyword>
<feature type="domain" description="Amidohydrolase-related" evidence="2">
    <location>
        <begin position="326"/>
        <end position="656"/>
    </location>
</feature>
<dbReference type="Gene3D" id="3.40.50.10910">
    <property type="entry name" value="Amidohydrolase"/>
    <property type="match status" value="1"/>
</dbReference>
<reference evidence="3 4" key="1">
    <citation type="submission" date="2019-11" db="EMBL/GenBank/DDBJ databases">
        <title>Novel species isolated from a subtropical stream in China.</title>
        <authorList>
            <person name="Lu H."/>
        </authorList>
    </citation>
    <scope>NUCLEOTIDE SEQUENCE [LARGE SCALE GENOMIC DNA]</scope>
    <source>
        <strain evidence="3 4">FT80W</strain>
    </source>
</reference>
<evidence type="ECO:0000256" key="1">
    <source>
        <dbReference type="SAM" id="SignalP"/>
    </source>
</evidence>
<comment type="caution">
    <text evidence="3">The sequence shown here is derived from an EMBL/GenBank/DDBJ whole genome shotgun (WGS) entry which is preliminary data.</text>
</comment>
<dbReference type="RefSeq" id="WP_154382681.1">
    <property type="nucleotide sequence ID" value="NZ_WKJK01000020.1"/>
</dbReference>
<evidence type="ECO:0000313" key="4">
    <source>
        <dbReference type="Proteomes" id="UP000433309"/>
    </source>
</evidence>
<dbReference type="EMBL" id="WKJK01000020">
    <property type="protein sequence ID" value="MRW93850.1"/>
    <property type="molecule type" value="Genomic_DNA"/>
</dbReference>
<dbReference type="PANTHER" id="PTHR43135">
    <property type="entry name" value="ALPHA-D-RIBOSE 1-METHYLPHOSPHONATE 5-TRIPHOSPHATE DIPHOSPHATASE"/>
    <property type="match status" value="1"/>
</dbReference>
<proteinExistence type="predicted"/>
<gene>
    <name evidence="3" type="ORF">GJ699_28040</name>
</gene>
<dbReference type="InterPro" id="IPR032466">
    <property type="entry name" value="Metal_Hydrolase"/>
</dbReference>
<dbReference type="InterPro" id="IPR011059">
    <property type="entry name" value="Metal-dep_hydrolase_composite"/>
</dbReference>
<dbReference type="Gene3D" id="1.20.58.520">
    <property type="entry name" value="Amidohydrolase"/>
    <property type="match status" value="1"/>
</dbReference>
<feature type="signal peptide" evidence="1">
    <location>
        <begin position="1"/>
        <end position="20"/>
    </location>
</feature>
<keyword evidence="3" id="KW-0378">Hydrolase</keyword>
<dbReference type="GO" id="GO:0016810">
    <property type="term" value="F:hydrolase activity, acting on carbon-nitrogen (but not peptide) bonds"/>
    <property type="evidence" value="ECO:0007669"/>
    <property type="project" value="InterPro"/>
</dbReference>
<evidence type="ECO:0000259" key="2">
    <source>
        <dbReference type="Pfam" id="PF01979"/>
    </source>
</evidence>
<organism evidence="3 4">
    <name type="scientific">Duganella guangzhouensis</name>
    <dbReference type="NCBI Taxonomy" id="2666084"/>
    <lineage>
        <taxon>Bacteria</taxon>
        <taxon>Pseudomonadati</taxon>
        <taxon>Pseudomonadota</taxon>
        <taxon>Betaproteobacteria</taxon>
        <taxon>Burkholderiales</taxon>
        <taxon>Oxalobacteraceae</taxon>
        <taxon>Telluria group</taxon>
        <taxon>Duganella</taxon>
    </lineage>
</organism>
<dbReference type="SUPFAM" id="SSF51338">
    <property type="entry name" value="Composite domain of metallo-dependent hydrolases"/>
    <property type="match status" value="1"/>
</dbReference>
<name>A0A6I2L7W1_9BURK</name>
<dbReference type="InterPro" id="IPR006680">
    <property type="entry name" value="Amidohydro-rel"/>
</dbReference>
<protein>
    <submittedName>
        <fullName evidence="3">Amidohydrolase family protein</fullName>
    </submittedName>
</protein>
<dbReference type="Pfam" id="PF01979">
    <property type="entry name" value="Amidohydro_1"/>
    <property type="match status" value="1"/>
</dbReference>
<dbReference type="Gene3D" id="2.30.40.10">
    <property type="entry name" value="Urease, subunit C, domain 1"/>
    <property type="match status" value="2"/>
</dbReference>
<accession>A0A6I2L7W1</accession>
<dbReference type="Proteomes" id="UP000433309">
    <property type="component" value="Unassembled WGS sequence"/>
</dbReference>
<sequence>MKALLAVLLVGLLVVPAAQAADSSLRYQIFLDNGKLAGEQVVTRSAAGVVHVHYIFKDDGRGPEYDEYYRLASDGSLGEYRVQGTLMFGSRVDERFQRSGTHAEWRSTADRGEREVNGLAMYMPLKGSLAPTSIAIGLLAARKPGEELPLLPFGSLRQQVLDKVQISAGGKKRMVQLLAQTGLGLSPKFYWAMVEAKPRLFAAIVRGSNPEMSLIEEGWKDSITQLADRQAAAESRLLAEMAEKLQHKLPGLTVIRNARVFDSEKAVLGAASDVYVIRGRIATVVPAGTPSPEVDQEIDAGGRVLLPGLFDMHAHVKRWDSALDLAAGVTTVRDMANVNTQLQQLMDETNAGKLLAANVVPAGFVDGVSPYTGNYGFVIKTDDEWQRAIDWYAQHGYRQLKIYGSFPAQKVPDAVAYAHSRGMRVAGHVPYGLKAEDVVAAGYDELTHMNMVILNFLIGPDTDTRTLARITLPAEKAAELDLQSAPVQDFIRTLVDKQIVVDPTLCVMAFMKQRAGEVTEVYAPIAEYMPPDVRRNYAIGIMKVPDEKAARYQASYQKMIDLTGMLYKAGVPLVTGTDTVVFGVHAELELYVRAGLTPAQALQVATLNGARYSQTLHERGTITPGKLADLVLIDGDPTTNISDIRKVALVMTRGRLIYPAEIERTLGIEPFVPTPPAVHYLHE</sequence>
<dbReference type="InterPro" id="IPR051781">
    <property type="entry name" value="Metallo-dep_Hydrolase"/>
</dbReference>
<dbReference type="AlphaFoldDB" id="A0A6I2L7W1"/>
<keyword evidence="1" id="KW-0732">Signal</keyword>
<dbReference type="Gene3D" id="3.30.110.90">
    <property type="entry name" value="Amidohydrolase"/>
    <property type="match status" value="2"/>
</dbReference>
<dbReference type="PANTHER" id="PTHR43135:SF3">
    <property type="entry name" value="ALPHA-D-RIBOSE 1-METHYLPHOSPHONATE 5-TRIPHOSPHATE DIPHOSPHATASE"/>
    <property type="match status" value="1"/>
</dbReference>
<feature type="chain" id="PRO_5026163667" evidence="1">
    <location>
        <begin position="21"/>
        <end position="683"/>
    </location>
</feature>
<evidence type="ECO:0000313" key="3">
    <source>
        <dbReference type="EMBL" id="MRW93850.1"/>
    </source>
</evidence>